<feature type="compositionally biased region" description="Basic and acidic residues" evidence="1">
    <location>
        <begin position="243"/>
        <end position="254"/>
    </location>
</feature>
<feature type="compositionally biased region" description="Low complexity" evidence="1">
    <location>
        <begin position="59"/>
        <end position="72"/>
    </location>
</feature>
<feature type="region of interest" description="Disordered" evidence="1">
    <location>
        <begin position="1"/>
        <end position="261"/>
    </location>
</feature>
<proteinExistence type="predicted"/>
<name>A0A371CQF1_9APHY</name>
<organism evidence="2 3">
    <name type="scientific">Lentinus brumalis</name>
    <dbReference type="NCBI Taxonomy" id="2498619"/>
    <lineage>
        <taxon>Eukaryota</taxon>
        <taxon>Fungi</taxon>
        <taxon>Dikarya</taxon>
        <taxon>Basidiomycota</taxon>
        <taxon>Agaricomycotina</taxon>
        <taxon>Agaricomycetes</taxon>
        <taxon>Polyporales</taxon>
        <taxon>Polyporaceae</taxon>
        <taxon>Lentinus</taxon>
    </lineage>
</organism>
<reference evidence="2 3" key="1">
    <citation type="journal article" date="2018" name="Biotechnol. Biofuels">
        <title>Integrative visual omics of the white-rot fungus Polyporus brumalis exposes the biotechnological potential of its oxidative enzymes for delignifying raw plant biomass.</title>
        <authorList>
            <person name="Miyauchi S."/>
            <person name="Rancon A."/>
            <person name="Drula E."/>
            <person name="Hage H."/>
            <person name="Chaduli D."/>
            <person name="Favel A."/>
            <person name="Grisel S."/>
            <person name="Henrissat B."/>
            <person name="Herpoel-Gimbert I."/>
            <person name="Ruiz-Duenas F.J."/>
            <person name="Chevret D."/>
            <person name="Hainaut M."/>
            <person name="Lin J."/>
            <person name="Wang M."/>
            <person name="Pangilinan J."/>
            <person name="Lipzen A."/>
            <person name="Lesage-Meessen L."/>
            <person name="Navarro D."/>
            <person name="Riley R."/>
            <person name="Grigoriev I.V."/>
            <person name="Zhou S."/>
            <person name="Raouche S."/>
            <person name="Rosso M.N."/>
        </authorList>
    </citation>
    <scope>NUCLEOTIDE SEQUENCE [LARGE SCALE GENOMIC DNA]</scope>
    <source>
        <strain evidence="2 3">BRFM 1820</strain>
    </source>
</reference>
<dbReference type="Proteomes" id="UP000256964">
    <property type="component" value="Unassembled WGS sequence"/>
</dbReference>
<feature type="compositionally biased region" description="Pro residues" evidence="1">
    <location>
        <begin position="149"/>
        <end position="165"/>
    </location>
</feature>
<sequence>MDRQGRGRPPHRQSSLPSSLHRFMVPGPSQARRSTTQEGEDRASPDSSEDPWRPAPSVSAHPIPSAPHIPHQQLPPTILTQAVFDEATGSGESAGPQRISPAPGTVSRDLGPAASPAVPVPPPLPPRGVLRSDPAYYASMPSYPATYSIPPPGPPLPPISWAPPRAPEESSLVATPDRGDVPLQFFSQPRRRPASHSPTSPVAGPSRPREEAQRRRRRAKPHDSQTTVSPQEAAFRSGTTPESRLRHESVDTSRGKLPALL</sequence>
<keyword evidence="3" id="KW-1185">Reference proteome</keyword>
<accession>A0A371CQF1</accession>
<evidence type="ECO:0000313" key="2">
    <source>
        <dbReference type="EMBL" id="RDX42502.1"/>
    </source>
</evidence>
<feature type="compositionally biased region" description="Basic residues" evidence="1">
    <location>
        <begin position="1"/>
        <end position="11"/>
    </location>
</feature>
<gene>
    <name evidence="2" type="ORF">OH76DRAFT_99254</name>
</gene>
<dbReference type="EMBL" id="KZ857483">
    <property type="protein sequence ID" value="RDX42502.1"/>
    <property type="molecule type" value="Genomic_DNA"/>
</dbReference>
<dbReference type="AlphaFoldDB" id="A0A371CQF1"/>
<dbReference type="OrthoDB" id="39175at2759"/>
<evidence type="ECO:0000313" key="3">
    <source>
        <dbReference type="Proteomes" id="UP000256964"/>
    </source>
</evidence>
<protein>
    <submittedName>
        <fullName evidence="2">Uncharacterized protein</fullName>
    </submittedName>
</protein>
<evidence type="ECO:0000256" key="1">
    <source>
        <dbReference type="SAM" id="MobiDB-lite"/>
    </source>
</evidence>